<reference evidence="1 2" key="1">
    <citation type="journal article" date="2016" name="ISME J.">
        <title>Chasing the elusive Euryarchaeota class WSA2: genomes reveal a uniquely fastidious methyl-reducing methanogen.</title>
        <authorList>
            <person name="Nobu M.K."/>
            <person name="Narihiro T."/>
            <person name="Kuroda K."/>
            <person name="Mei R."/>
            <person name="Liu W.T."/>
        </authorList>
    </citation>
    <scope>NUCLEOTIDE SEQUENCE [LARGE SCALE GENOMIC DNA]</scope>
    <source>
        <strain evidence="1">U1lsi0528_Bin089</strain>
    </source>
</reference>
<proteinExistence type="predicted"/>
<sequence length="410" mass="47042">MQKTLAQLDSFGKNIKREDYSNNMEYFKEISKMLNEDPLYTHRLNIVGERVVYSITPKCPETQRLEPIHGYFSILSGETIKIITLDELMEESEKTGTPIILDASTIKEISIFKGNKPLLADTQNVGQIEVRSVPFEIPVTIYVPGNGIRYEISLRVEEKNPALLILSNYFSDFPIKFRFQFDLQKDDDHRSTGRFNIACETKSLDVTQAYQFHVFMGQVIENGILAMKDSENRNVINVSYINDIDKRSTPFENISDLLKKLSFIQEMTGLRIPLPLSIGAEDVISIENVYNFYKNKKIITSLKGYSINFPLDREYLELLLKRVGEDGVIEGFTAYHRKKIVNVCGIQLSLGSVAEQYPSMRFEPPIHELRKEFGNDNKETFDVKLLPINNDPVIISPMKSQWGLLSNRDN</sequence>
<name>A0A150IKR8_9EURY</name>
<gene>
    <name evidence="1" type="ORF">AMQ74_01899</name>
</gene>
<evidence type="ECO:0000313" key="1">
    <source>
        <dbReference type="EMBL" id="KYC45518.1"/>
    </source>
</evidence>
<dbReference type="Proteomes" id="UP000075578">
    <property type="component" value="Unassembled WGS sequence"/>
</dbReference>
<comment type="caution">
    <text evidence="1">The sequence shown here is derived from an EMBL/GenBank/DDBJ whole genome shotgun (WGS) entry which is preliminary data.</text>
</comment>
<organism evidence="1 2">
    <name type="scientific">Candidatus Methanofastidiosum methylothiophilum</name>
    <dbReference type="NCBI Taxonomy" id="1705564"/>
    <lineage>
        <taxon>Archaea</taxon>
        <taxon>Methanobacteriati</taxon>
        <taxon>Methanobacteriota</taxon>
        <taxon>Stenosarchaea group</taxon>
        <taxon>Candidatus Methanofastidiosia</taxon>
        <taxon>Candidatus Methanofastidiosales</taxon>
        <taxon>Candidatus Methanofastidiosaceae</taxon>
        <taxon>Candidatus Methanofastidiosum</taxon>
    </lineage>
</organism>
<accession>A0A150IKR8</accession>
<dbReference type="AlphaFoldDB" id="A0A150IKR8"/>
<evidence type="ECO:0000313" key="2">
    <source>
        <dbReference type="Proteomes" id="UP000075578"/>
    </source>
</evidence>
<dbReference type="EMBL" id="LNGD01000238">
    <property type="protein sequence ID" value="KYC45518.1"/>
    <property type="molecule type" value="Genomic_DNA"/>
</dbReference>
<protein>
    <submittedName>
        <fullName evidence="1">Uncharacterized protein</fullName>
    </submittedName>
</protein>